<gene>
    <name evidence="1" type="ORF">UFOVP42_55</name>
</gene>
<name>A0A6J5KM60_9CAUD</name>
<sequence>MYYDRFKEATTSLELGKHKEKHIVLCHNNADKFTCISEYGTLVETKEPKGIQNNFNYALNTLENDEWAIFMSDDYIRSKKYENGQFVTASIDFVLNELKKTIELADKAGVKLVGLNSTGNALYAKSKYGKFGLVDGRTYAIKKTNFKFHSDICTATDYYATAYHLKKYGGNLINNHVFMEYARYSEKGIGTIEQRASQKIKDVQLLKQLFPNNIEIRKKSGQPLGSHCVIKK</sequence>
<accession>A0A6J5KM60</accession>
<protein>
    <submittedName>
        <fullName evidence="1">Uncharacterized protein</fullName>
    </submittedName>
</protein>
<reference evidence="1" key="1">
    <citation type="submission" date="2020-04" db="EMBL/GenBank/DDBJ databases">
        <authorList>
            <person name="Chiriac C."/>
            <person name="Salcher M."/>
            <person name="Ghai R."/>
            <person name="Kavagutti S V."/>
        </authorList>
    </citation>
    <scope>NUCLEOTIDE SEQUENCE</scope>
</reference>
<evidence type="ECO:0000313" key="1">
    <source>
        <dbReference type="EMBL" id="CAB4123404.1"/>
    </source>
</evidence>
<dbReference type="EMBL" id="LR796169">
    <property type="protein sequence ID" value="CAB4123404.1"/>
    <property type="molecule type" value="Genomic_DNA"/>
</dbReference>
<organism evidence="1">
    <name type="scientific">uncultured Caudovirales phage</name>
    <dbReference type="NCBI Taxonomy" id="2100421"/>
    <lineage>
        <taxon>Viruses</taxon>
        <taxon>Duplodnaviria</taxon>
        <taxon>Heunggongvirae</taxon>
        <taxon>Uroviricota</taxon>
        <taxon>Caudoviricetes</taxon>
        <taxon>Peduoviridae</taxon>
        <taxon>Maltschvirus</taxon>
        <taxon>Maltschvirus maltsch</taxon>
    </lineage>
</organism>
<proteinExistence type="predicted"/>